<evidence type="ECO:0000313" key="1">
    <source>
        <dbReference type="EMBL" id="MCG9027334.1"/>
    </source>
</evidence>
<accession>A0ABD4SX01</accession>
<reference evidence="1 2" key="1">
    <citation type="submission" date="2021-10" db="EMBL/GenBank/DDBJ databases">
        <title>Whole-genome sequencing analysis of Laribacter hongkongensis: virulence gene profiles, carbohydrate-active enzyme prediction, and antimicrobial resistance characterization.</title>
        <authorList>
            <person name="Yuan P."/>
            <person name="Zhan Y."/>
            <person name="Chen D."/>
        </authorList>
    </citation>
    <scope>NUCLEOTIDE SEQUENCE [LARGE SCALE GENOMIC DNA]</scope>
    <source>
        <strain evidence="1 2">W67</strain>
    </source>
</reference>
<dbReference type="RefSeq" id="WP_239894626.1">
    <property type="nucleotide sequence ID" value="NZ_JAJAXM010000051.1"/>
</dbReference>
<dbReference type="InterPro" id="IPR014974">
    <property type="entry name" value="DUF1833"/>
</dbReference>
<sequence>MPRTYSAHARTNLNATSADEPLLTLLEIRHPALAIPVRVVNDTQDITVEGNLFQACPFTCSLPDDVEGQTPKAKLSIDNIGRELTQWLEASHGGQGATCRILQVLRSTPEVIDYELTMDLTGLAIDQYTVTGELGFVDTLNQPAVVIRYDPRTAPGVF</sequence>
<dbReference type="Pfam" id="PF08875">
    <property type="entry name" value="DUF1833"/>
    <property type="match status" value="1"/>
</dbReference>
<comment type="caution">
    <text evidence="1">The sequence shown here is derived from an EMBL/GenBank/DDBJ whole genome shotgun (WGS) entry which is preliminary data.</text>
</comment>
<gene>
    <name evidence="1" type="ORF">LH440_15820</name>
</gene>
<dbReference type="Proteomes" id="UP001200247">
    <property type="component" value="Unassembled WGS sequence"/>
</dbReference>
<evidence type="ECO:0000313" key="2">
    <source>
        <dbReference type="Proteomes" id="UP001200247"/>
    </source>
</evidence>
<organism evidence="1 2">
    <name type="scientific">Laribacter hongkongensis</name>
    <dbReference type="NCBI Taxonomy" id="168471"/>
    <lineage>
        <taxon>Bacteria</taxon>
        <taxon>Pseudomonadati</taxon>
        <taxon>Pseudomonadota</taxon>
        <taxon>Betaproteobacteria</taxon>
        <taxon>Neisseriales</taxon>
        <taxon>Aquaspirillaceae</taxon>
        <taxon>Laribacter</taxon>
    </lineage>
</organism>
<dbReference type="AlphaFoldDB" id="A0ABD4SX01"/>
<proteinExistence type="predicted"/>
<name>A0ABD4SX01_9NEIS</name>
<dbReference type="EMBL" id="JAJAXM010000051">
    <property type="protein sequence ID" value="MCG9027334.1"/>
    <property type="molecule type" value="Genomic_DNA"/>
</dbReference>
<protein>
    <submittedName>
        <fullName evidence="1">DUF1833 domain-containing protein</fullName>
    </submittedName>
</protein>